<evidence type="ECO:0000313" key="4">
    <source>
        <dbReference type="Proteomes" id="UP000006094"/>
    </source>
</evidence>
<dbReference type="Pfam" id="PF13478">
    <property type="entry name" value="XdhC_C"/>
    <property type="match status" value="1"/>
</dbReference>
<dbReference type="Gene3D" id="3.40.50.720">
    <property type="entry name" value="NAD(P)-binding Rossmann-like Domain"/>
    <property type="match status" value="1"/>
</dbReference>
<dbReference type="Pfam" id="PF02625">
    <property type="entry name" value="XdhC_CoxI"/>
    <property type="match status" value="1"/>
</dbReference>
<dbReference type="AlphaFoldDB" id="K0B3D3"/>
<dbReference type="Proteomes" id="UP000006094">
    <property type="component" value="Chromosome"/>
</dbReference>
<feature type="domain" description="XdhC Rossmann" evidence="2">
    <location>
        <begin position="94"/>
        <end position="236"/>
    </location>
</feature>
<sequence>MYEDIYKDLLDKLAYGHNSVLLTFMDPVDKKSGNIKKKIVLTENNIKENLNSIDNKETLIEKIFFTLESGYPEFIDNENGELILIEPYFPKPRLIIFGGGHIASPLSEFGDKVGFSVVVVDDRPFFANSNRFPKASQVICDSFENAFETIKPHKSDFIVIVTRGHKYDGLCLRKSLGYDLKYVGMIGSKRRVKGVMDQLLSEGFSQEQLDRVNSPIGLHIGAVTPEEIAVSIIAEVISFRRKGKSSNFIKKSNWPEFDPDVIEEMTKTEDPKALVTITSSKGSVPRKAGAKMIVWYDGRTMGSIGGGCSEGGIINIARDVILNKGYATEHVDMTGEVAESEGMVCGGTMEVLIESF</sequence>
<dbReference type="InterPro" id="IPR003777">
    <property type="entry name" value="XdhC_CoxI"/>
</dbReference>
<dbReference type="KEGG" id="cad:Curi_c26940"/>
<dbReference type="PANTHER" id="PTHR30388:SF6">
    <property type="entry name" value="XANTHINE DEHYDROGENASE SUBUNIT A-RELATED"/>
    <property type="match status" value="1"/>
</dbReference>
<gene>
    <name evidence="3" type="ordered locus">Curi_c26940</name>
</gene>
<protein>
    <submittedName>
        <fullName evidence="3">Xanthine and CO dehydrogenases maturation factor</fullName>
    </submittedName>
</protein>
<evidence type="ECO:0000259" key="2">
    <source>
        <dbReference type="Pfam" id="PF13478"/>
    </source>
</evidence>
<dbReference type="PATRIC" id="fig|1128398.3.peg.2776"/>
<dbReference type="STRING" id="1128398.Curi_c26940"/>
<keyword evidence="4" id="KW-1185">Reference proteome</keyword>
<evidence type="ECO:0000259" key="1">
    <source>
        <dbReference type="Pfam" id="PF02625"/>
    </source>
</evidence>
<dbReference type="InterPro" id="IPR052698">
    <property type="entry name" value="MoCofactor_Util/Proc"/>
</dbReference>
<dbReference type="eggNOG" id="COG1975">
    <property type="taxonomic scope" value="Bacteria"/>
</dbReference>
<reference evidence="3 4" key="1">
    <citation type="journal article" date="2012" name="PLoS ONE">
        <title>The purine-utilizing bacterium Clostridium acidurici 9a: a genome-guided metabolic reconsideration.</title>
        <authorList>
            <person name="Hartwich K."/>
            <person name="Poehlein A."/>
            <person name="Daniel R."/>
        </authorList>
    </citation>
    <scope>NUCLEOTIDE SEQUENCE [LARGE SCALE GENOMIC DNA]</scope>
    <source>
        <strain evidence="4">ATCC 7906 / DSM 604 / BCRC 14475 / CIP 104303 / KCTC 5404 / NCIMB 10678 / 9a</strain>
    </source>
</reference>
<name>K0B3D3_GOTA9</name>
<dbReference type="EMBL" id="CP003326">
    <property type="protein sequence ID" value="AFS79687.1"/>
    <property type="molecule type" value="Genomic_DNA"/>
</dbReference>
<dbReference type="PANTHER" id="PTHR30388">
    <property type="entry name" value="ALDEHYDE OXIDOREDUCTASE MOLYBDENUM COFACTOR ASSEMBLY PROTEIN"/>
    <property type="match status" value="1"/>
</dbReference>
<feature type="domain" description="XdhC- CoxI" evidence="1">
    <location>
        <begin position="269"/>
        <end position="331"/>
    </location>
</feature>
<dbReference type="InterPro" id="IPR027051">
    <property type="entry name" value="XdhC_Rossmann_dom"/>
</dbReference>
<proteinExistence type="predicted"/>
<evidence type="ECO:0000313" key="3">
    <source>
        <dbReference type="EMBL" id="AFS79687.1"/>
    </source>
</evidence>
<organism evidence="3 4">
    <name type="scientific">Gottschalkia acidurici (strain ATCC 7906 / DSM 604 / BCRC 14475 / CIP 104303 / KCTC 5404 / NCIMB 10678 / 9a)</name>
    <name type="common">Clostridium acidurici</name>
    <dbReference type="NCBI Taxonomy" id="1128398"/>
    <lineage>
        <taxon>Bacteria</taxon>
        <taxon>Bacillati</taxon>
        <taxon>Bacillota</taxon>
        <taxon>Tissierellia</taxon>
        <taxon>Tissierellales</taxon>
        <taxon>Gottschalkiaceae</taxon>
        <taxon>Gottschalkia</taxon>
    </lineage>
</organism>
<accession>K0B3D3</accession>
<dbReference type="HOGENOM" id="CLU_041115_3_0_9"/>